<dbReference type="PROSITE" id="PS50968">
    <property type="entry name" value="BIOTINYL_LIPOYL"/>
    <property type="match status" value="1"/>
</dbReference>
<evidence type="ECO:0000313" key="12">
    <source>
        <dbReference type="EMBL" id="MEX0387027.1"/>
    </source>
</evidence>
<evidence type="ECO:0000256" key="5">
    <source>
        <dbReference type="ARBA" id="ARBA00022832"/>
    </source>
</evidence>
<evidence type="ECO:0000313" key="13">
    <source>
        <dbReference type="Proteomes" id="UP001556653"/>
    </source>
</evidence>
<dbReference type="CDD" id="cd06850">
    <property type="entry name" value="biotinyl_domain"/>
    <property type="match status" value="1"/>
</dbReference>
<keyword evidence="6 9" id="KW-0443">Lipid metabolism</keyword>
<keyword evidence="8 9" id="KW-0092">Biotin</keyword>
<keyword evidence="4 9" id="KW-0444">Lipid biosynthesis</keyword>
<evidence type="ECO:0000256" key="2">
    <source>
        <dbReference type="ARBA" id="ARBA00005194"/>
    </source>
</evidence>
<dbReference type="EMBL" id="JBAKFJ010000001">
    <property type="protein sequence ID" value="MEX0387027.1"/>
    <property type="molecule type" value="Genomic_DNA"/>
</dbReference>
<dbReference type="Gene3D" id="2.40.50.100">
    <property type="match status" value="1"/>
</dbReference>
<keyword evidence="7 9" id="KW-0275">Fatty acid biosynthesis</keyword>
<organism evidence="12 13">
    <name type="scientific">Spiribacter onubensis</name>
    <dbReference type="NCBI Taxonomy" id="3122420"/>
    <lineage>
        <taxon>Bacteria</taxon>
        <taxon>Pseudomonadati</taxon>
        <taxon>Pseudomonadota</taxon>
        <taxon>Gammaproteobacteria</taxon>
        <taxon>Chromatiales</taxon>
        <taxon>Ectothiorhodospiraceae</taxon>
        <taxon>Spiribacter</taxon>
    </lineage>
</organism>
<protein>
    <recommendedName>
        <fullName evidence="3 9">Biotin carboxyl carrier protein of acetyl-CoA carboxylase</fullName>
    </recommendedName>
</protein>
<gene>
    <name evidence="12" type="primary">accB</name>
    <name evidence="12" type="ORF">V6X64_08495</name>
</gene>
<accession>A0ABV3SA67</accession>
<keyword evidence="12" id="KW-0436">Ligase</keyword>
<name>A0ABV3SA67_9GAMM</name>
<evidence type="ECO:0000256" key="9">
    <source>
        <dbReference type="RuleBase" id="RU364072"/>
    </source>
</evidence>
<dbReference type="RefSeq" id="WP_367967538.1">
    <property type="nucleotide sequence ID" value="NZ_JBAKFJ010000001.1"/>
</dbReference>
<evidence type="ECO:0000256" key="4">
    <source>
        <dbReference type="ARBA" id="ARBA00022516"/>
    </source>
</evidence>
<dbReference type="InterPro" id="IPR001882">
    <property type="entry name" value="Biotin_BS"/>
</dbReference>
<evidence type="ECO:0000256" key="7">
    <source>
        <dbReference type="ARBA" id="ARBA00023160"/>
    </source>
</evidence>
<dbReference type="PRINTS" id="PR01071">
    <property type="entry name" value="ACOABIOTINCC"/>
</dbReference>
<dbReference type="SUPFAM" id="SSF51230">
    <property type="entry name" value="Single hybrid motif"/>
    <property type="match status" value="1"/>
</dbReference>
<evidence type="ECO:0000256" key="3">
    <source>
        <dbReference type="ARBA" id="ARBA00017562"/>
    </source>
</evidence>
<proteinExistence type="predicted"/>
<reference evidence="12 13" key="1">
    <citation type="submission" date="2024-02" db="EMBL/GenBank/DDBJ databases">
        <title>New especies of Spiribacter isolated from saline water.</title>
        <authorList>
            <person name="Leon M.J."/>
            <person name="De La Haba R."/>
            <person name="Sanchez-Porro C."/>
            <person name="Ventosa A."/>
        </authorList>
    </citation>
    <scope>NUCLEOTIDE SEQUENCE [LARGE SCALE GENOMIC DNA]</scope>
    <source>
        <strain evidence="13">ag22IC4-227</strain>
    </source>
</reference>
<dbReference type="InterPro" id="IPR001249">
    <property type="entry name" value="AcCoA_biotinCC"/>
</dbReference>
<evidence type="ECO:0000259" key="11">
    <source>
        <dbReference type="PROSITE" id="PS50968"/>
    </source>
</evidence>
<dbReference type="InterPro" id="IPR000089">
    <property type="entry name" value="Biotin_lipoyl"/>
</dbReference>
<dbReference type="PANTHER" id="PTHR45266:SF3">
    <property type="entry name" value="OXALOACETATE DECARBOXYLASE ALPHA CHAIN"/>
    <property type="match status" value="1"/>
</dbReference>
<dbReference type="Pfam" id="PF00364">
    <property type="entry name" value="Biotin_lipoyl"/>
    <property type="match status" value="1"/>
</dbReference>
<keyword evidence="5 9" id="KW-0276">Fatty acid metabolism</keyword>
<dbReference type="GO" id="GO:0003989">
    <property type="term" value="F:acetyl-CoA carboxylase activity"/>
    <property type="evidence" value="ECO:0007669"/>
    <property type="project" value="UniProtKB-EC"/>
</dbReference>
<evidence type="ECO:0000256" key="10">
    <source>
        <dbReference type="SAM" id="MobiDB-lite"/>
    </source>
</evidence>
<dbReference type="PROSITE" id="PS00188">
    <property type="entry name" value="BIOTIN"/>
    <property type="match status" value="1"/>
</dbReference>
<evidence type="ECO:0000256" key="1">
    <source>
        <dbReference type="ARBA" id="ARBA00003761"/>
    </source>
</evidence>
<feature type="region of interest" description="Disordered" evidence="10">
    <location>
        <begin position="41"/>
        <end position="87"/>
    </location>
</feature>
<evidence type="ECO:0000256" key="8">
    <source>
        <dbReference type="ARBA" id="ARBA00023267"/>
    </source>
</evidence>
<comment type="caution">
    <text evidence="12">The sequence shown here is derived from an EMBL/GenBank/DDBJ whole genome shotgun (WGS) entry which is preliminary data.</text>
</comment>
<feature type="compositionally biased region" description="Low complexity" evidence="10">
    <location>
        <begin position="54"/>
        <end position="66"/>
    </location>
</feature>
<feature type="domain" description="Lipoyl-binding" evidence="11">
    <location>
        <begin position="66"/>
        <end position="152"/>
    </location>
</feature>
<dbReference type="NCBIfam" id="TIGR00531">
    <property type="entry name" value="BCCP"/>
    <property type="match status" value="1"/>
</dbReference>
<evidence type="ECO:0000256" key="6">
    <source>
        <dbReference type="ARBA" id="ARBA00023098"/>
    </source>
</evidence>
<dbReference type="PANTHER" id="PTHR45266">
    <property type="entry name" value="OXALOACETATE DECARBOXYLASE ALPHA CHAIN"/>
    <property type="match status" value="1"/>
</dbReference>
<dbReference type="InterPro" id="IPR050709">
    <property type="entry name" value="Biotin_Carboxyl_Carrier/Decarb"/>
</dbReference>
<sequence length="152" mass="16207">MDIRKIKRLIELLDESGVNEIEIHEGEESVRITRAAAQLAAAPAPVAPAPPAPAATQPASTEPATPAEKDSPETGGHAVRSPMVGTFYRAPSPDASPFVEEGQNVNAGDTLCIIEAMKMLNQIEADRSGVIRSILLENGQPVEFDQPLFIIE</sequence>
<dbReference type="InterPro" id="IPR011053">
    <property type="entry name" value="Single_hybrid_motif"/>
</dbReference>
<keyword evidence="13" id="KW-1185">Reference proteome</keyword>
<dbReference type="Proteomes" id="UP001556653">
    <property type="component" value="Unassembled WGS sequence"/>
</dbReference>
<comment type="pathway">
    <text evidence="2 9">Lipid metabolism; fatty acid biosynthesis.</text>
</comment>
<comment type="function">
    <text evidence="1 9">This protein is a component of the acetyl coenzyme A carboxylase complex; first, biotin carboxylase catalyzes the carboxylation of the carrier protein and then the transcarboxylase transfers the carboxyl group to form malonyl-CoA.</text>
</comment>